<feature type="coiled-coil region" evidence="1">
    <location>
        <begin position="137"/>
        <end position="171"/>
    </location>
</feature>
<dbReference type="InterPro" id="IPR011011">
    <property type="entry name" value="Znf_FYVE_PHD"/>
</dbReference>
<feature type="region of interest" description="Disordered" evidence="2">
    <location>
        <begin position="506"/>
        <end position="528"/>
    </location>
</feature>
<gene>
    <name evidence="3" type="ORF">PVAND_002468</name>
</gene>
<dbReference type="CDD" id="cd15489">
    <property type="entry name" value="PHD_SF"/>
    <property type="match status" value="1"/>
</dbReference>
<accession>A0A9J6BSM3</accession>
<evidence type="ECO:0000256" key="2">
    <source>
        <dbReference type="SAM" id="MobiDB-lite"/>
    </source>
</evidence>
<feature type="region of interest" description="Disordered" evidence="2">
    <location>
        <begin position="202"/>
        <end position="230"/>
    </location>
</feature>
<evidence type="ECO:0000313" key="3">
    <source>
        <dbReference type="EMBL" id="KAG5672334.1"/>
    </source>
</evidence>
<dbReference type="SUPFAM" id="SSF57903">
    <property type="entry name" value="FYVE/PHD zinc finger"/>
    <property type="match status" value="1"/>
</dbReference>
<sequence length="550" mass="63127">MLCSAPVCTRRSQSAAFHDLHASRTVFEPMLLCFTCNRISHVKCNGLTIETFKEQHLPWTCKHCQSDIHNPIATAYMNETSYELPLKARRKHFLRAEAAADPIIIGDDEEIEFDEVDTQAFSKEYDSWTAFHTAADVSHLEKDNRVLREELERIKAELESTKRSSTSQQQNYSEIFRKNSTTMPGDTSSSFDFSRHFNQSSYNFDQSRNNASSQSETNTPNTSSRQNYTTTQADVSEVLNRFTITQQQLLDEQLLSTRRKMMPKITDFDGDATKWIEFSQDVERYQRVLKYDDETIKLHLRGALKGQAFEAVKSVFNLLSLQQLIEILKNDFGDPMLVVAKSEKALKEYKLKGELFREDALKLRQLIQGYFSSCIYANTGYLNSNYLADQTYRQFRQDVRIKIREFFVSKHPNKVVVLDLSIIHDFLLSYIPLLDPKAFQKTDTIEAEKRNKANQINYTVSASNSKDKDATEWKFQISNKEAAPYLGYDMQKNTENAKKALENAENANNNAVGSVSRTDSSPQSSIQSSFCAHETKQYQMRDGHVGSHSN</sequence>
<comment type="caution">
    <text evidence="3">The sequence shown here is derived from an EMBL/GenBank/DDBJ whole genome shotgun (WGS) entry which is preliminary data.</text>
</comment>
<evidence type="ECO:0000256" key="1">
    <source>
        <dbReference type="SAM" id="Coils"/>
    </source>
</evidence>
<proteinExistence type="predicted"/>
<organism evidence="3 4">
    <name type="scientific">Polypedilum vanderplanki</name>
    <name type="common">Sleeping chironomid midge</name>
    <dbReference type="NCBI Taxonomy" id="319348"/>
    <lineage>
        <taxon>Eukaryota</taxon>
        <taxon>Metazoa</taxon>
        <taxon>Ecdysozoa</taxon>
        <taxon>Arthropoda</taxon>
        <taxon>Hexapoda</taxon>
        <taxon>Insecta</taxon>
        <taxon>Pterygota</taxon>
        <taxon>Neoptera</taxon>
        <taxon>Endopterygota</taxon>
        <taxon>Diptera</taxon>
        <taxon>Nematocera</taxon>
        <taxon>Chironomoidea</taxon>
        <taxon>Chironomidae</taxon>
        <taxon>Chironominae</taxon>
        <taxon>Polypedilum</taxon>
        <taxon>Polypedilum</taxon>
    </lineage>
</organism>
<keyword evidence="4" id="KW-1185">Reference proteome</keyword>
<dbReference type="EMBL" id="JADBJN010000003">
    <property type="protein sequence ID" value="KAG5672334.1"/>
    <property type="molecule type" value="Genomic_DNA"/>
</dbReference>
<dbReference type="AlphaFoldDB" id="A0A9J6BSM3"/>
<keyword evidence="1" id="KW-0175">Coiled coil</keyword>
<protein>
    <submittedName>
        <fullName evidence="3">Uncharacterized protein</fullName>
    </submittedName>
</protein>
<dbReference type="Proteomes" id="UP001107558">
    <property type="component" value="Chromosome 3"/>
</dbReference>
<evidence type="ECO:0000313" key="4">
    <source>
        <dbReference type="Proteomes" id="UP001107558"/>
    </source>
</evidence>
<reference evidence="3" key="1">
    <citation type="submission" date="2021-03" db="EMBL/GenBank/DDBJ databases">
        <title>Chromosome level genome of the anhydrobiotic midge Polypedilum vanderplanki.</title>
        <authorList>
            <person name="Yoshida Y."/>
            <person name="Kikawada T."/>
            <person name="Gusev O."/>
        </authorList>
    </citation>
    <scope>NUCLEOTIDE SEQUENCE</scope>
    <source>
        <strain evidence="3">NIAS01</strain>
        <tissue evidence="3">Whole body or cell culture</tissue>
    </source>
</reference>
<name>A0A9J6BSM3_POLVA</name>